<dbReference type="Proteomes" id="UP001454036">
    <property type="component" value="Unassembled WGS sequence"/>
</dbReference>
<organism evidence="1 2">
    <name type="scientific">Lithospermum erythrorhizon</name>
    <name type="common">Purple gromwell</name>
    <name type="synonym">Lithospermum officinale var. erythrorhizon</name>
    <dbReference type="NCBI Taxonomy" id="34254"/>
    <lineage>
        <taxon>Eukaryota</taxon>
        <taxon>Viridiplantae</taxon>
        <taxon>Streptophyta</taxon>
        <taxon>Embryophyta</taxon>
        <taxon>Tracheophyta</taxon>
        <taxon>Spermatophyta</taxon>
        <taxon>Magnoliopsida</taxon>
        <taxon>eudicotyledons</taxon>
        <taxon>Gunneridae</taxon>
        <taxon>Pentapetalae</taxon>
        <taxon>asterids</taxon>
        <taxon>lamiids</taxon>
        <taxon>Boraginales</taxon>
        <taxon>Boraginaceae</taxon>
        <taxon>Boraginoideae</taxon>
        <taxon>Lithospermeae</taxon>
        <taxon>Lithospermum</taxon>
    </lineage>
</organism>
<keyword evidence="2" id="KW-1185">Reference proteome</keyword>
<comment type="caution">
    <text evidence="1">The sequence shown here is derived from an EMBL/GenBank/DDBJ whole genome shotgun (WGS) entry which is preliminary data.</text>
</comment>
<name>A0AAV3QXP7_LITER</name>
<dbReference type="EMBL" id="BAABME010006599">
    <property type="protein sequence ID" value="GAA0168805.1"/>
    <property type="molecule type" value="Genomic_DNA"/>
</dbReference>
<evidence type="ECO:0000313" key="1">
    <source>
        <dbReference type="EMBL" id="GAA0168805.1"/>
    </source>
</evidence>
<proteinExistence type="predicted"/>
<gene>
    <name evidence="1" type="ORF">LIER_23437</name>
</gene>
<reference evidence="1 2" key="1">
    <citation type="submission" date="2024-01" db="EMBL/GenBank/DDBJ databases">
        <title>The complete chloroplast genome sequence of Lithospermum erythrorhizon: insights into the phylogenetic relationship among Boraginaceae species and the maternal lineages of purple gromwells.</title>
        <authorList>
            <person name="Okada T."/>
            <person name="Watanabe K."/>
        </authorList>
    </citation>
    <scope>NUCLEOTIDE SEQUENCE [LARGE SCALE GENOMIC DNA]</scope>
</reference>
<evidence type="ECO:0000313" key="2">
    <source>
        <dbReference type="Proteomes" id="UP001454036"/>
    </source>
</evidence>
<dbReference type="AlphaFoldDB" id="A0AAV3QXP7"/>
<sequence>MSKMFKPCTDGIAVQLNAGSVATEVGSRREGGGESVVVRFEDVGRVDLSEEMESFDEFMRGVEICKKAVEFEKSLFGLKFCYGSYVISQLHFVKNIRKYEILAE</sequence>
<protein>
    <submittedName>
        <fullName evidence="1">Uncharacterized protein</fullName>
    </submittedName>
</protein>
<accession>A0AAV3QXP7</accession>